<dbReference type="EMBL" id="JASNQZ010000015">
    <property type="protein sequence ID" value="KAL0945994.1"/>
    <property type="molecule type" value="Genomic_DNA"/>
</dbReference>
<accession>A0ABR3IRU2</accession>
<evidence type="ECO:0000256" key="1">
    <source>
        <dbReference type="SAM" id="SignalP"/>
    </source>
</evidence>
<gene>
    <name evidence="2" type="ORF">HGRIS_012271</name>
</gene>
<keyword evidence="3" id="KW-1185">Reference proteome</keyword>
<feature type="chain" id="PRO_5046499204" evidence="1">
    <location>
        <begin position="21"/>
        <end position="546"/>
    </location>
</feature>
<dbReference type="Proteomes" id="UP001556367">
    <property type="component" value="Unassembled WGS sequence"/>
</dbReference>
<name>A0ABR3IRU2_9AGAR</name>
<proteinExistence type="predicted"/>
<protein>
    <submittedName>
        <fullName evidence="2">Uncharacterized protein</fullName>
    </submittedName>
</protein>
<organism evidence="2 3">
    <name type="scientific">Hohenbuehelia grisea</name>
    <dbReference type="NCBI Taxonomy" id="104357"/>
    <lineage>
        <taxon>Eukaryota</taxon>
        <taxon>Fungi</taxon>
        <taxon>Dikarya</taxon>
        <taxon>Basidiomycota</taxon>
        <taxon>Agaricomycotina</taxon>
        <taxon>Agaricomycetes</taxon>
        <taxon>Agaricomycetidae</taxon>
        <taxon>Agaricales</taxon>
        <taxon>Pleurotineae</taxon>
        <taxon>Pleurotaceae</taxon>
        <taxon>Hohenbuehelia</taxon>
    </lineage>
</organism>
<evidence type="ECO:0000313" key="2">
    <source>
        <dbReference type="EMBL" id="KAL0945994.1"/>
    </source>
</evidence>
<keyword evidence="1" id="KW-0732">Signal</keyword>
<evidence type="ECO:0000313" key="3">
    <source>
        <dbReference type="Proteomes" id="UP001556367"/>
    </source>
</evidence>
<sequence>MITSVLAGLALSSAITFVDAANDWAVPCISGRCFYDLLNPDGSVMATLNISGSPHAISDVTSAAGWTILGCDSGAEQQDLRLICTSTDPNGCNHLTDKGGPKDKIVRLPENCGKGPFARVVDLWVHDDQSVPPNVEAQLSRRHDSAPAVHGIRLDTNFSAIDSTRFGTVDFSISASSDANHNSTSKRQTGPFNQQGVFFPAVTQAPFVEFISTTIRCTGLDPDPFFSELQAIFDVSNVHVAMNVLIGVQGSMVPPTISSFAMTTVFGLDLSATLITGNVAVTGDAVAPRFRALQTPLTGLSFPGILDINPSFFMDVSFFGRMQVGMTTRLGLEYHAQNAVLTFPPLKGGSAATFSPGNFPIQYTVGLSGPNTIPLIDSVNYHLIPGISFGLSAFGGSVTSAIVLSLDAAGETTMEVLPPTDGSNEINPIFDAIVGITASATATSGFFSLFDSSTAVTLGSQAFFIPTQTNELPVRKRDLIVNNTLSRNVSLEKRQSSLSCVQHPPASHTVFSTMFPSNRYTAFLFRSKGHSELPSCLKIATMWHCG</sequence>
<reference evidence="3" key="1">
    <citation type="submission" date="2024-06" db="EMBL/GenBank/DDBJ databases">
        <title>Multi-omics analyses provide insights into the biosynthesis of the anticancer antibiotic pleurotin in Hohenbuehelia grisea.</title>
        <authorList>
            <person name="Weaver J.A."/>
            <person name="Alberti F."/>
        </authorList>
    </citation>
    <scope>NUCLEOTIDE SEQUENCE [LARGE SCALE GENOMIC DNA]</scope>
    <source>
        <strain evidence="3">T-177</strain>
    </source>
</reference>
<feature type="signal peptide" evidence="1">
    <location>
        <begin position="1"/>
        <end position="20"/>
    </location>
</feature>
<comment type="caution">
    <text evidence="2">The sequence shown here is derived from an EMBL/GenBank/DDBJ whole genome shotgun (WGS) entry which is preliminary data.</text>
</comment>